<dbReference type="GO" id="GO:0015031">
    <property type="term" value="P:protein transport"/>
    <property type="evidence" value="ECO:0007669"/>
    <property type="project" value="UniProtKB-KW"/>
</dbReference>
<keyword evidence="12" id="KW-0132">Cell division</keyword>
<dbReference type="HOGENOM" id="CLU_085305_1_3_7"/>
<dbReference type="Proteomes" id="UP000009173">
    <property type="component" value="Chromosome"/>
</dbReference>
<comment type="subcellular location">
    <subcellularLocation>
        <location evidence="1">Cell inner membrane</location>
        <topology evidence="1">Single-pass type II membrane protein</topology>
    </subcellularLocation>
    <subcellularLocation>
        <location evidence="10">Cell membrane</location>
        <topology evidence="10">Single-pass type II membrane protein</topology>
    </subcellularLocation>
</comment>
<dbReference type="Pfam" id="PF02472">
    <property type="entry name" value="ExbD"/>
    <property type="match status" value="1"/>
</dbReference>
<comment type="similarity">
    <text evidence="2 10">Belongs to the ExbD/TolR family.</text>
</comment>
<accession>A0A0H3A6F2</accession>
<dbReference type="InterPro" id="IPR003400">
    <property type="entry name" value="ExbD"/>
</dbReference>
<evidence type="ECO:0000256" key="8">
    <source>
        <dbReference type="ARBA" id="ARBA00022989"/>
    </source>
</evidence>
<keyword evidence="7 10" id="KW-0653">Protein transport</keyword>
<keyword evidence="5" id="KW-0997">Cell inner membrane</keyword>
<dbReference type="EMBL" id="CP000527">
    <property type="protein sequence ID" value="ABM27861.1"/>
    <property type="molecule type" value="Genomic_DNA"/>
</dbReference>
<protein>
    <submittedName>
        <fullName evidence="12">Cell division and transport-associated protein TolR</fullName>
    </submittedName>
</protein>
<evidence type="ECO:0000256" key="6">
    <source>
        <dbReference type="ARBA" id="ARBA00022692"/>
    </source>
</evidence>
<evidence type="ECO:0000256" key="3">
    <source>
        <dbReference type="ARBA" id="ARBA00022448"/>
    </source>
</evidence>
<evidence type="ECO:0000256" key="4">
    <source>
        <dbReference type="ARBA" id="ARBA00022475"/>
    </source>
</evidence>
<sequence>MHLSPDDDGVVSEINVTPFVDVMLVLLVIFMVTAPMMQSGLDVELPKTTTVEAVPEDTPHVVLSIGSDGRIMLDETDTTDDALPALLTERVTTPGRTLFLRADAGVPYGRVVRVLGLVRGAGVSRMHVMAEEEETGS</sequence>
<evidence type="ECO:0000256" key="1">
    <source>
        <dbReference type="ARBA" id="ARBA00004249"/>
    </source>
</evidence>
<evidence type="ECO:0000256" key="11">
    <source>
        <dbReference type="SAM" id="Phobius"/>
    </source>
</evidence>
<evidence type="ECO:0000313" key="12">
    <source>
        <dbReference type="EMBL" id="ABM27861.1"/>
    </source>
</evidence>
<dbReference type="GO" id="GO:0022857">
    <property type="term" value="F:transmembrane transporter activity"/>
    <property type="evidence" value="ECO:0007669"/>
    <property type="project" value="InterPro"/>
</dbReference>
<evidence type="ECO:0000256" key="5">
    <source>
        <dbReference type="ARBA" id="ARBA00022519"/>
    </source>
</evidence>
<dbReference type="GO" id="GO:0005886">
    <property type="term" value="C:plasma membrane"/>
    <property type="evidence" value="ECO:0007669"/>
    <property type="project" value="UniProtKB-SubCell"/>
</dbReference>
<keyword evidence="8 11" id="KW-1133">Transmembrane helix</keyword>
<evidence type="ECO:0000256" key="2">
    <source>
        <dbReference type="ARBA" id="ARBA00005811"/>
    </source>
</evidence>
<keyword evidence="3 10" id="KW-0813">Transport</keyword>
<evidence type="ECO:0000256" key="9">
    <source>
        <dbReference type="ARBA" id="ARBA00023136"/>
    </source>
</evidence>
<proteinExistence type="inferred from homology"/>
<evidence type="ECO:0000313" key="13">
    <source>
        <dbReference type="Proteomes" id="UP000009173"/>
    </source>
</evidence>
<dbReference type="PANTHER" id="PTHR30558:SF12">
    <property type="entry name" value="BIOPOLYMER TRANSPORT PROTEIN EXBD"/>
    <property type="match status" value="1"/>
</dbReference>
<organism evidence="12 13">
    <name type="scientific">Nitratidesulfovibrio vulgaris (strain DP4)</name>
    <name type="common">Desulfovibrio vulgaris</name>
    <dbReference type="NCBI Taxonomy" id="391774"/>
    <lineage>
        <taxon>Bacteria</taxon>
        <taxon>Pseudomonadati</taxon>
        <taxon>Thermodesulfobacteriota</taxon>
        <taxon>Desulfovibrionia</taxon>
        <taxon>Desulfovibrionales</taxon>
        <taxon>Desulfovibrionaceae</taxon>
        <taxon>Nitratidesulfovibrio</taxon>
    </lineage>
</organism>
<keyword evidence="12" id="KW-0131">Cell cycle</keyword>
<keyword evidence="6 10" id="KW-0812">Transmembrane</keyword>
<reference evidence="13" key="1">
    <citation type="journal article" date="2009" name="Environ. Microbiol.">
        <title>Contribution of mobile genetic elements to Desulfovibrio vulgaris genome plasticity.</title>
        <authorList>
            <person name="Walker C.B."/>
            <person name="Stolyar S."/>
            <person name="Chivian D."/>
            <person name="Pinel N."/>
            <person name="Gabster J.A."/>
            <person name="Dehal P.S."/>
            <person name="He Z."/>
            <person name="Yang Z.K."/>
            <person name="Yen H.C."/>
            <person name="Zhou J."/>
            <person name="Wall J.D."/>
            <person name="Hazen T.C."/>
            <person name="Arkin A.P."/>
            <person name="Stahl D.A."/>
        </authorList>
    </citation>
    <scope>NUCLEOTIDE SEQUENCE [LARGE SCALE GENOMIC DNA]</scope>
    <source>
        <strain evidence="13">DP4</strain>
    </source>
</reference>
<dbReference type="GO" id="GO:0051301">
    <property type="term" value="P:cell division"/>
    <property type="evidence" value="ECO:0007669"/>
    <property type="project" value="UniProtKB-KW"/>
</dbReference>
<feature type="transmembrane region" description="Helical" evidence="11">
    <location>
        <begin position="16"/>
        <end position="37"/>
    </location>
</feature>
<evidence type="ECO:0000256" key="7">
    <source>
        <dbReference type="ARBA" id="ARBA00022927"/>
    </source>
</evidence>
<dbReference type="PANTHER" id="PTHR30558">
    <property type="entry name" value="EXBD MEMBRANE COMPONENT OF PMF-DRIVEN MACROMOLECULE IMPORT SYSTEM"/>
    <property type="match status" value="1"/>
</dbReference>
<gene>
    <name evidence="12" type="ordered locus">Dvul_0840</name>
</gene>
<dbReference type="KEGG" id="dvl:Dvul_0840"/>
<dbReference type="RefSeq" id="WP_011791861.1">
    <property type="nucleotide sequence ID" value="NC_008751.1"/>
</dbReference>
<dbReference type="Gene3D" id="3.30.420.270">
    <property type="match status" value="1"/>
</dbReference>
<keyword evidence="4" id="KW-1003">Cell membrane</keyword>
<keyword evidence="9 11" id="KW-0472">Membrane</keyword>
<dbReference type="AlphaFoldDB" id="A0A0H3A6F2"/>
<evidence type="ECO:0000256" key="10">
    <source>
        <dbReference type="RuleBase" id="RU003879"/>
    </source>
</evidence>
<name>A0A0H3A6F2_NITV4</name>